<dbReference type="Pfam" id="PF00147">
    <property type="entry name" value="Fibrinogen_C"/>
    <property type="match status" value="1"/>
</dbReference>
<proteinExistence type="predicted"/>
<keyword evidence="1" id="KW-1133">Transmembrane helix</keyword>
<dbReference type="PANTHER" id="PTHR19143">
    <property type="entry name" value="FIBRINOGEN/TENASCIN/ANGIOPOEITIN"/>
    <property type="match status" value="1"/>
</dbReference>
<dbReference type="SMART" id="SM00186">
    <property type="entry name" value="FBG"/>
    <property type="match status" value="1"/>
</dbReference>
<keyword evidence="4" id="KW-1185">Reference proteome</keyword>
<keyword evidence="1" id="KW-0812">Transmembrane</keyword>
<evidence type="ECO:0000313" key="3">
    <source>
        <dbReference type="EMBL" id="CAI5456416.1"/>
    </source>
</evidence>
<accession>A0A9P1N9V8</accession>
<sequence length="417" mass="47189">METSVPPAPPRYEPGQEKSPFVTGESNGGFIAPENVQKCTIESNSWKKNFKFVKGRAFLKNVDWKKVIIILILVIFAIFIFTLFYVLVSTFLQEPTHQPISEHQIKLSRNLDTKSAESTRRKPFKPIELVEAVIIETSSSTTTSTTEIPSTTTTIDIETTQDKLHPMEYFGKNFDKNHAPDCLQHLASGAESGVFPIQRGDDYLAAYCDMEKSGGGWTVIQRRTNKNEGFYNRKYVEYINGFGSLNNSFWLGLKNIHTLAPSTEPYVTLRIELHGDLCLGPKCNGDPEGFWYGEWDFRIGDEKDGYALDISPATRGNLSIVGNYTDGFYAKSNGMKFTTIDNDQDTENAFNCAQFRNFGAWWHSDCTTAALNGLYGDRKNAARYMMWKVDEGRANGRIGLNYVIHPKESLMMIRPKY</sequence>
<dbReference type="PROSITE" id="PS51406">
    <property type="entry name" value="FIBRINOGEN_C_2"/>
    <property type="match status" value="1"/>
</dbReference>
<dbReference type="Proteomes" id="UP001152747">
    <property type="component" value="Unassembled WGS sequence"/>
</dbReference>
<evidence type="ECO:0000259" key="2">
    <source>
        <dbReference type="PROSITE" id="PS51406"/>
    </source>
</evidence>
<name>A0A9P1N9V8_9PELO</name>
<dbReference type="InterPro" id="IPR014716">
    <property type="entry name" value="Fibrinogen_a/b/g_C_1"/>
</dbReference>
<protein>
    <recommendedName>
        <fullName evidence="2">Fibrinogen C-terminal domain-containing protein</fullName>
    </recommendedName>
</protein>
<dbReference type="GO" id="GO:0005615">
    <property type="term" value="C:extracellular space"/>
    <property type="evidence" value="ECO:0007669"/>
    <property type="project" value="TreeGrafter"/>
</dbReference>
<gene>
    <name evidence="3" type="ORF">CAMP_LOCUS19053</name>
</gene>
<dbReference type="AlphaFoldDB" id="A0A9P1N9V8"/>
<organism evidence="3 4">
    <name type="scientific">Caenorhabditis angaria</name>
    <dbReference type="NCBI Taxonomy" id="860376"/>
    <lineage>
        <taxon>Eukaryota</taxon>
        <taxon>Metazoa</taxon>
        <taxon>Ecdysozoa</taxon>
        <taxon>Nematoda</taxon>
        <taxon>Chromadorea</taxon>
        <taxon>Rhabditida</taxon>
        <taxon>Rhabditina</taxon>
        <taxon>Rhabditomorpha</taxon>
        <taxon>Rhabditoidea</taxon>
        <taxon>Rhabditidae</taxon>
        <taxon>Peloderinae</taxon>
        <taxon>Caenorhabditis</taxon>
    </lineage>
</organism>
<dbReference type="Gene3D" id="3.90.215.10">
    <property type="entry name" value="Gamma Fibrinogen, chain A, domain 1"/>
    <property type="match status" value="1"/>
</dbReference>
<dbReference type="NCBIfam" id="NF040941">
    <property type="entry name" value="GGGWT_bact"/>
    <property type="match status" value="1"/>
</dbReference>
<dbReference type="EMBL" id="CANHGI010000006">
    <property type="protein sequence ID" value="CAI5456416.1"/>
    <property type="molecule type" value="Genomic_DNA"/>
</dbReference>
<dbReference type="PANTHER" id="PTHR19143:SF445">
    <property type="entry name" value="FIBRINOGEN C-TERMINAL DOMAIN-CONTAINING PROTEIN"/>
    <property type="match status" value="1"/>
</dbReference>
<reference evidence="3" key="1">
    <citation type="submission" date="2022-11" db="EMBL/GenBank/DDBJ databases">
        <authorList>
            <person name="Kikuchi T."/>
        </authorList>
    </citation>
    <scope>NUCLEOTIDE SEQUENCE</scope>
    <source>
        <strain evidence="3">PS1010</strain>
    </source>
</reference>
<dbReference type="OrthoDB" id="7972392at2759"/>
<comment type="caution">
    <text evidence="3">The sequence shown here is derived from an EMBL/GenBank/DDBJ whole genome shotgun (WGS) entry which is preliminary data.</text>
</comment>
<evidence type="ECO:0000256" key="1">
    <source>
        <dbReference type="SAM" id="Phobius"/>
    </source>
</evidence>
<keyword evidence="1" id="KW-0472">Membrane</keyword>
<feature type="domain" description="Fibrinogen C-terminal" evidence="2">
    <location>
        <begin position="173"/>
        <end position="417"/>
    </location>
</feature>
<dbReference type="InterPro" id="IPR036056">
    <property type="entry name" value="Fibrinogen-like_C"/>
</dbReference>
<evidence type="ECO:0000313" key="4">
    <source>
        <dbReference type="Proteomes" id="UP001152747"/>
    </source>
</evidence>
<dbReference type="InterPro" id="IPR002181">
    <property type="entry name" value="Fibrinogen_a/b/g_C_dom"/>
</dbReference>
<feature type="transmembrane region" description="Helical" evidence="1">
    <location>
        <begin position="67"/>
        <end position="88"/>
    </location>
</feature>
<dbReference type="InterPro" id="IPR050373">
    <property type="entry name" value="Fibrinogen_C-term_domain"/>
</dbReference>
<dbReference type="SUPFAM" id="SSF56496">
    <property type="entry name" value="Fibrinogen C-terminal domain-like"/>
    <property type="match status" value="1"/>
</dbReference>